<name>A0A1V9FEU9_9BACT</name>
<dbReference type="EMBL" id="LVYD01000124">
    <property type="protein sequence ID" value="OQP56884.1"/>
    <property type="molecule type" value="Genomic_DNA"/>
</dbReference>
<keyword evidence="2" id="KW-1185">Reference proteome</keyword>
<dbReference type="RefSeq" id="WP_081155846.1">
    <property type="nucleotide sequence ID" value="NZ_LVYD01000124.1"/>
</dbReference>
<organism evidence="1 2">
    <name type="scientific">Niastella vici</name>
    <dbReference type="NCBI Taxonomy" id="1703345"/>
    <lineage>
        <taxon>Bacteria</taxon>
        <taxon>Pseudomonadati</taxon>
        <taxon>Bacteroidota</taxon>
        <taxon>Chitinophagia</taxon>
        <taxon>Chitinophagales</taxon>
        <taxon>Chitinophagaceae</taxon>
        <taxon>Niastella</taxon>
    </lineage>
</organism>
<sequence>MKFIPGVFITGFILAALFSCRSVKTIQTAIAKKDTTQIVVPVVDTRNDSLQFIRKVLDSLQRNHIEFQTFSSKTKVHYEDNDGKNDFTAYIRLIKDSVLWINIRGPFDLDVSRALVTRDSVKVVDKLKKTVCLWPIDHLQELAHIPLTFSDLQNVLIGNPVFFDSSVGTYKIDDRSVSLVCIGAVFKHFLTVNKNDYTLQHSKLDDIDMNRARTVDITFGDYQYGKSGIRFSTYRRVTVSERSKLDIELDFKQVEFNKPLSISFSLPRNYKRL</sequence>
<reference evidence="1 2" key="1">
    <citation type="submission" date="2016-03" db="EMBL/GenBank/DDBJ databases">
        <title>Niastella vici sp. nov., isolated from farmland soil.</title>
        <authorList>
            <person name="Chen L."/>
            <person name="Wang D."/>
            <person name="Yang S."/>
            <person name="Wang G."/>
        </authorList>
    </citation>
    <scope>NUCLEOTIDE SEQUENCE [LARGE SCALE GENOMIC DNA]</scope>
    <source>
        <strain evidence="1 2">DJ57</strain>
    </source>
</reference>
<proteinExistence type="predicted"/>
<dbReference type="OrthoDB" id="849114at2"/>
<evidence type="ECO:0008006" key="3">
    <source>
        <dbReference type="Google" id="ProtNLM"/>
    </source>
</evidence>
<protein>
    <recommendedName>
        <fullName evidence="3">DUF4292 domain-containing protein</fullName>
    </recommendedName>
</protein>
<comment type="caution">
    <text evidence="1">The sequence shown here is derived from an EMBL/GenBank/DDBJ whole genome shotgun (WGS) entry which is preliminary data.</text>
</comment>
<dbReference type="InterPro" id="IPR025634">
    <property type="entry name" value="DUF4292"/>
</dbReference>
<dbReference type="PROSITE" id="PS51257">
    <property type="entry name" value="PROKAR_LIPOPROTEIN"/>
    <property type="match status" value="1"/>
</dbReference>
<gene>
    <name evidence="1" type="ORF">A3860_09890</name>
</gene>
<accession>A0A1V9FEU9</accession>
<dbReference type="AlphaFoldDB" id="A0A1V9FEU9"/>
<dbReference type="STRING" id="1703345.A3860_09890"/>
<evidence type="ECO:0000313" key="1">
    <source>
        <dbReference type="EMBL" id="OQP56884.1"/>
    </source>
</evidence>
<dbReference type="Pfam" id="PF14125">
    <property type="entry name" value="DUF4292"/>
    <property type="match status" value="1"/>
</dbReference>
<evidence type="ECO:0000313" key="2">
    <source>
        <dbReference type="Proteomes" id="UP000192796"/>
    </source>
</evidence>
<dbReference type="Proteomes" id="UP000192796">
    <property type="component" value="Unassembled WGS sequence"/>
</dbReference>